<feature type="compositionally biased region" description="Polar residues" evidence="1">
    <location>
        <begin position="62"/>
        <end position="77"/>
    </location>
</feature>
<gene>
    <name evidence="2" type="ORF">CEXT_691371</name>
</gene>
<name>A0AAV4Y4L6_CAEEX</name>
<proteinExistence type="predicted"/>
<protein>
    <submittedName>
        <fullName evidence="2">Uncharacterized protein</fullName>
    </submittedName>
</protein>
<evidence type="ECO:0000313" key="3">
    <source>
        <dbReference type="Proteomes" id="UP001054945"/>
    </source>
</evidence>
<dbReference type="Proteomes" id="UP001054945">
    <property type="component" value="Unassembled WGS sequence"/>
</dbReference>
<organism evidence="2 3">
    <name type="scientific">Caerostris extrusa</name>
    <name type="common">Bark spider</name>
    <name type="synonym">Caerostris bankana</name>
    <dbReference type="NCBI Taxonomy" id="172846"/>
    <lineage>
        <taxon>Eukaryota</taxon>
        <taxon>Metazoa</taxon>
        <taxon>Ecdysozoa</taxon>
        <taxon>Arthropoda</taxon>
        <taxon>Chelicerata</taxon>
        <taxon>Arachnida</taxon>
        <taxon>Araneae</taxon>
        <taxon>Araneomorphae</taxon>
        <taxon>Entelegynae</taxon>
        <taxon>Araneoidea</taxon>
        <taxon>Araneidae</taxon>
        <taxon>Caerostris</taxon>
    </lineage>
</organism>
<accession>A0AAV4Y4L6</accession>
<comment type="caution">
    <text evidence="2">The sequence shown here is derived from an EMBL/GenBank/DDBJ whole genome shotgun (WGS) entry which is preliminary data.</text>
</comment>
<feature type="region of interest" description="Disordered" evidence="1">
    <location>
        <begin position="62"/>
        <end position="96"/>
    </location>
</feature>
<sequence>MIVKRGLGKKINGIIDLNALQWKSDHVTGLRVSYLERLPLKKQCNRSVQVLANRKEQQISDAETYQANTMSQNVAQTKTRRFKHPASSRSSTGETK</sequence>
<feature type="compositionally biased region" description="Polar residues" evidence="1">
    <location>
        <begin position="87"/>
        <end position="96"/>
    </location>
</feature>
<evidence type="ECO:0000313" key="2">
    <source>
        <dbReference type="EMBL" id="GIZ02282.1"/>
    </source>
</evidence>
<dbReference type="EMBL" id="BPLR01001427">
    <property type="protein sequence ID" value="GIZ02282.1"/>
    <property type="molecule type" value="Genomic_DNA"/>
</dbReference>
<dbReference type="AlphaFoldDB" id="A0AAV4Y4L6"/>
<evidence type="ECO:0000256" key="1">
    <source>
        <dbReference type="SAM" id="MobiDB-lite"/>
    </source>
</evidence>
<reference evidence="2 3" key="1">
    <citation type="submission" date="2021-06" db="EMBL/GenBank/DDBJ databases">
        <title>Caerostris extrusa draft genome.</title>
        <authorList>
            <person name="Kono N."/>
            <person name="Arakawa K."/>
        </authorList>
    </citation>
    <scope>NUCLEOTIDE SEQUENCE [LARGE SCALE GENOMIC DNA]</scope>
</reference>
<keyword evidence="3" id="KW-1185">Reference proteome</keyword>